<dbReference type="Pfam" id="PF00454">
    <property type="entry name" value="PI3_PI4_kinase"/>
    <property type="match status" value="1"/>
</dbReference>
<evidence type="ECO:0000259" key="13">
    <source>
        <dbReference type="PROSITE" id="PS50290"/>
    </source>
</evidence>
<dbReference type="InterPro" id="IPR018936">
    <property type="entry name" value="PI3/4_kinase_CS"/>
</dbReference>
<dbReference type="OrthoDB" id="381190at2759"/>
<dbReference type="InterPro" id="IPR056802">
    <property type="entry name" value="ATR-like_M-HEAT"/>
</dbReference>
<evidence type="ECO:0000256" key="10">
    <source>
        <dbReference type="ARBA" id="ARBA00023204"/>
    </source>
</evidence>
<evidence type="ECO:0000256" key="7">
    <source>
        <dbReference type="ARBA" id="ARBA00022763"/>
    </source>
</evidence>
<dbReference type="SUPFAM" id="SSF56112">
    <property type="entry name" value="Protein kinase-like (PK-like)"/>
    <property type="match status" value="1"/>
</dbReference>
<evidence type="ECO:0000313" key="16">
    <source>
        <dbReference type="EMBL" id="KAJ6637162.1"/>
    </source>
</evidence>
<dbReference type="GO" id="GO:0005694">
    <property type="term" value="C:chromosome"/>
    <property type="evidence" value="ECO:0007669"/>
    <property type="project" value="TreeGrafter"/>
</dbReference>
<dbReference type="PANTHER" id="PTHR11139">
    <property type="entry name" value="ATAXIA TELANGIECTASIA MUTATED ATM -RELATED"/>
    <property type="match status" value="1"/>
</dbReference>
<dbReference type="SMART" id="SM00802">
    <property type="entry name" value="UME"/>
    <property type="match status" value="1"/>
</dbReference>
<comment type="caution">
    <text evidence="16">The sequence shown here is derived from an EMBL/GenBank/DDBJ whole genome shotgun (WGS) entry which is preliminary data.</text>
</comment>
<dbReference type="InterPro" id="IPR050517">
    <property type="entry name" value="DDR_Repair_Kinase"/>
</dbReference>
<dbReference type="Pfam" id="PF23593">
    <property type="entry name" value="HEAT_ATR"/>
    <property type="match status" value="1"/>
</dbReference>
<protein>
    <recommendedName>
        <fullName evidence="12">Serine/threonine-protein kinase ATR</fullName>
        <ecNumber evidence="3">2.7.11.1</ecNumber>
    </recommendedName>
</protein>
<dbReference type="GO" id="GO:0000723">
    <property type="term" value="P:telomere maintenance"/>
    <property type="evidence" value="ECO:0007669"/>
    <property type="project" value="TreeGrafter"/>
</dbReference>
<dbReference type="SUPFAM" id="SSF48371">
    <property type="entry name" value="ARM repeat"/>
    <property type="match status" value="1"/>
</dbReference>
<dbReference type="PROSITE" id="PS50290">
    <property type="entry name" value="PI3_4_KINASE_3"/>
    <property type="match status" value="1"/>
</dbReference>
<dbReference type="InterPro" id="IPR016024">
    <property type="entry name" value="ARM-type_fold"/>
</dbReference>
<dbReference type="InterPro" id="IPR014009">
    <property type="entry name" value="PIK_FAT"/>
</dbReference>
<accession>A0A9Q0MSD9</accession>
<dbReference type="Pfam" id="PF08064">
    <property type="entry name" value="UME"/>
    <property type="match status" value="1"/>
</dbReference>
<evidence type="ECO:0000259" key="14">
    <source>
        <dbReference type="PROSITE" id="PS51189"/>
    </source>
</evidence>
<dbReference type="GO" id="GO:0004674">
    <property type="term" value="F:protein serine/threonine kinase activity"/>
    <property type="evidence" value="ECO:0007669"/>
    <property type="project" value="UniProtKB-KW"/>
</dbReference>
<keyword evidence="4" id="KW-0723">Serine/threonine-protein kinase</keyword>
<feature type="domain" description="FATC" evidence="15">
    <location>
        <begin position="2493"/>
        <end position="2525"/>
    </location>
</feature>
<dbReference type="Pfam" id="PF25030">
    <property type="entry name" value="M-HEAT_ATR"/>
    <property type="match status" value="1"/>
</dbReference>
<evidence type="ECO:0000256" key="11">
    <source>
        <dbReference type="ARBA" id="ARBA00023242"/>
    </source>
</evidence>
<keyword evidence="11" id="KW-0539">Nucleus</keyword>
<evidence type="ECO:0000313" key="17">
    <source>
        <dbReference type="Proteomes" id="UP001151699"/>
    </source>
</evidence>
<dbReference type="InterPro" id="IPR012993">
    <property type="entry name" value="UME"/>
</dbReference>
<name>A0A9Q0MSD9_9DIPT</name>
<evidence type="ECO:0000256" key="4">
    <source>
        <dbReference type="ARBA" id="ARBA00022527"/>
    </source>
</evidence>
<reference evidence="16" key="1">
    <citation type="submission" date="2022-07" db="EMBL/GenBank/DDBJ databases">
        <authorList>
            <person name="Trinca V."/>
            <person name="Uliana J.V.C."/>
            <person name="Torres T.T."/>
            <person name="Ward R.J."/>
            <person name="Monesi N."/>
        </authorList>
    </citation>
    <scope>NUCLEOTIDE SEQUENCE</scope>
    <source>
        <strain evidence="16">HSMRA1968</strain>
        <tissue evidence="16">Whole embryos</tissue>
    </source>
</reference>
<gene>
    <name evidence="16" type="primary">mei-41</name>
    <name evidence="16" type="ORF">Bhyg_09890</name>
</gene>
<keyword evidence="10" id="KW-0234">DNA repair</keyword>
<dbReference type="Gene3D" id="3.30.1010.10">
    <property type="entry name" value="Phosphatidylinositol 3-kinase Catalytic Subunit, Chain A, domain 4"/>
    <property type="match status" value="1"/>
</dbReference>
<evidence type="ECO:0000256" key="8">
    <source>
        <dbReference type="ARBA" id="ARBA00022777"/>
    </source>
</evidence>
<proteinExistence type="inferred from homology"/>
<organism evidence="16 17">
    <name type="scientific">Pseudolycoriella hygida</name>
    <dbReference type="NCBI Taxonomy" id="35572"/>
    <lineage>
        <taxon>Eukaryota</taxon>
        <taxon>Metazoa</taxon>
        <taxon>Ecdysozoa</taxon>
        <taxon>Arthropoda</taxon>
        <taxon>Hexapoda</taxon>
        <taxon>Insecta</taxon>
        <taxon>Pterygota</taxon>
        <taxon>Neoptera</taxon>
        <taxon>Endopterygota</taxon>
        <taxon>Diptera</taxon>
        <taxon>Nematocera</taxon>
        <taxon>Sciaroidea</taxon>
        <taxon>Sciaridae</taxon>
        <taxon>Pseudolycoriella</taxon>
    </lineage>
</organism>
<dbReference type="Gene3D" id="1.10.1070.11">
    <property type="entry name" value="Phosphatidylinositol 3-/4-kinase, catalytic domain"/>
    <property type="match status" value="1"/>
</dbReference>
<keyword evidence="9" id="KW-0067">ATP-binding</keyword>
<dbReference type="SMART" id="SM01343">
    <property type="entry name" value="FATC"/>
    <property type="match status" value="1"/>
</dbReference>
<dbReference type="PROSITE" id="PS51189">
    <property type="entry name" value="FAT"/>
    <property type="match status" value="1"/>
</dbReference>
<feature type="domain" description="FAT" evidence="14">
    <location>
        <begin position="1508"/>
        <end position="2069"/>
    </location>
</feature>
<sequence>MHFRYDINNLKDVVQSLVTVLKEIPRDTLLETMIDMMKVDMTYDDPGLFLRQPISDETEKIIQEGAVLWLIHQLMYVVSCEIYVKSMTKTIEFQKRLLSASYIKQHWLFLKLTDKYVDLATQLANTDPSLKRPFIVNTFVFDKFMETSLIPDDYPSRVISIKNVSTLHFFAMANIKILTHAISLLVNCNEEYLKACSRAVCLCFDVMNFRIKTLALRFLIKETIHHNADFCRAVTQLLVRSFDAVNSHIDQWNVTDDVNEFDDTLIQFLSDRNILTNFCEVPDDCAKTFNFCLRLIKNRREIRGTNYENLIASSYGRLRAILVKHSTPSFNININEFVLKEKNFSKESLQLLECCVLETYKADASIDSWEFGCELTDDILNQCYHAEKIEDTREKLTLFRHMLEMCVSVQNKFIAWHQKQHLNQNDDFECETCSVNKEKKQQNFILSKRMVKIIIVRPTLLNNLKTLSQKFITIVKEKKSLSRWDVSNISILLLSFFNSSSSVSDIHELVVLSTCVFNFYDEVRTFSPHFTNSTTSREDKIRVLRSLFNADISFNSNILDAIFQMLLIEKMLPDVCISLMMRRIYNFSDLLTKLFDGCMEDASFGASVSEYLNSLICLTSHGSVVLMSADNGNKCSVYCSYCNTDFNIDDFLNCTEPSIILPFENVDNETLSDHHVERILKFIQSDQLCVRLNVVKCFPAICFRHSHVLCCPNNSYWTNIFNDSELTFKFEFVQNVPKIVSAINNSNVNQMTKDRVMQTCMEKLLIMTTKSLEIGDKACQSAVVTLIGKFASSETTSERTLLMCYKKILFYLVNPKSLVVSSAISCAETMCHRKGIATKDLYIWYKEEILYIVVRLAVSVYLEYGLTFDKSLANFNEMLGNSHLKRDLMKDDFAVITAMVFPFALKHPKCQELFQSICALTNLHLDLLFARSFTQIYVYLHLRQPADVTENCLKFIAEKTGKTVSYFLTQDQKRTLSEVLLSYHKAPEFAAQTIRILMSKEDCGTSNISIDKITDHLATRFLGVLNSFSAILMTTNFEKNFQKDALRSLGEIIRFIGAKHITQYRFKILELLQSVVALGVKELTEICVKIWKIFIYTVDISKLGPLLSTILVLLEPLLKSHADEVNEILKFLIISNGSLINRFISDLFFLEMTSVCDEIKNFVADHSHRLLIDDTFDKKFKLYSKQINHENVANVGVRVYGLSYMSDLFCQNRNDLNDLILGQQCIDPLIENLLENLMEGSKHVDEKLQIASAICLGHLGAVEPSLLPRNYAPESSFALSIHTDSFSIMALNQLLRAYQSQKNTHLVNSFSLAIQEIFVARGVNPKLNKKMEIWNSIPEKMRPLMEPFLTSCYTALNSNVITNIHPIFGSADCCTLEYWAFHWSLNMINMITDKQTKSLLTSFKASMRHHTGILLMFLPYVLVHSLQCATDENVDRIKEEMQCVFDAVLDPSVNESAYDLSVKCAKIATSQLDFLDRWICHYQNAGVSKRSQEYLRVLRFSTHFPSQLLSQVNFRCGEYAKALMALEQHIQTNPSVLQSELSFLLEIYARLLDVDSMEGTLKLKDKQPTSAEQILLNNMTGRLQESTVVFENMMQMGGITEANVNDIIQCYLGLDQPETALRVAESLMKQFNNKNMNSLLIGKAEPLWRLSRFEELEELLEKDDIRSSQNWGVQCGQVLLNFTKGRFDEYESALNNCRLSVLKEFHTSSDCKSDYNTRYPVVLKLHLITEMESVQEMFNEFIGQQCVDASTQVLQVLFDLWDARLQVMQPTARIIEPVLCLRRILLIECKQLLNEHVRNKDILKNGIKLIDDYIGTSLMKSIELARNAEMYHQAQLFILKAESYSPPGLFIEKTKLHWVKGDQAACFNILSRGIEEMDKFGGKELHPLIYGEAKFLLADYSAESKNSNPSKIQEFYKLAIHELKTSEKCLVHLARYQDQIFAAMTENEKYSKQGHELQQEIMTHYGKSMIYGCNYVFQSMPRFLSIWLDFYKYSKNESYRPVADNLNLVVERFSERLPAFVFFTAFSQLVSRISHPLTDVYQVLKTIIIKLILQFPQRSLWMILMVYKSSYTNRVKRCSEIFSDKRLASKNIQKLIQDFNSLAELFITLTNTELPKNTNETFSVATICSALPRLLKDHSRSPILFPSEKLMNPVLPAPSLRLKLHEYNAFPHDEVYIQDIRDQITVFSSLQRPKRITLVGSDGKNYILIMKSKDDLRKDFRLMEFNAVVKQYLRQDSESRQRRLNIRTYAVIPMNEECGLIEFIPGLEAFRGIISGILKRKNMVMPNREKNAAICEKRDSLEKKRSVFLNILLPNHPPVFREWFVEKFTTPHNWYQARSSYIRTTAVMSIVGYILGLGDRHGENILFDSTNGDIMHVDFNCLFNQGERFEFPELVPFRLTQNMVHAMGPLGVEGMYRKCCEITLKVLQQQMPILMSVLKPFVYDPLVEWSKKCTANTSKTERIDPQAMNNVNRIEERLKGFIKNENSRNVSNIPLSVEGVVEHCINQATDIDRLASMFFGWAPYL</sequence>
<dbReference type="GO" id="GO:0000077">
    <property type="term" value="P:DNA damage checkpoint signaling"/>
    <property type="evidence" value="ECO:0007669"/>
    <property type="project" value="TreeGrafter"/>
</dbReference>
<dbReference type="InterPro" id="IPR000403">
    <property type="entry name" value="PI3/4_kinase_cat_dom"/>
</dbReference>
<keyword evidence="8 16" id="KW-0418">Kinase</keyword>
<evidence type="ECO:0000259" key="15">
    <source>
        <dbReference type="PROSITE" id="PS51190"/>
    </source>
</evidence>
<dbReference type="PROSITE" id="PS51190">
    <property type="entry name" value="FATC"/>
    <property type="match status" value="1"/>
</dbReference>
<dbReference type="GO" id="GO:0006281">
    <property type="term" value="P:DNA repair"/>
    <property type="evidence" value="ECO:0007669"/>
    <property type="project" value="UniProtKB-KW"/>
</dbReference>
<evidence type="ECO:0000256" key="5">
    <source>
        <dbReference type="ARBA" id="ARBA00022679"/>
    </source>
</evidence>
<feature type="domain" description="PI3K/PI4K catalytic" evidence="13">
    <location>
        <begin position="2180"/>
        <end position="2493"/>
    </location>
</feature>
<keyword evidence="7" id="KW-0227">DNA damage</keyword>
<dbReference type="InterPro" id="IPR003152">
    <property type="entry name" value="FATC_dom"/>
</dbReference>
<comment type="subcellular location">
    <subcellularLocation>
        <location evidence="1">Nucleus</location>
    </subcellularLocation>
</comment>
<evidence type="ECO:0000256" key="2">
    <source>
        <dbReference type="ARBA" id="ARBA00010769"/>
    </source>
</evidence>
<dbReference type="EMBL" id="WJQU01000003">
    <property type="protein sequence ID" value="KAJ6637162.1"/>
    <property type="molecule type" value="Genomic_DNA"/>
</dbReference>
<evidence type="ECO:0000256" key="6">
    <source>
        <dbReference type="ARBA" id="ARBA00022741"/>
    </source>
</evidence>
<dbReference type="InterPro" id="IPR057564">
    <property type="entry name" value="HEAT_ATR"/>
</dbReference>
<evidence type="ECO:0000256" key="1">
    <source>
        <dbReference type="ARBA" id="ARBA00004123"/>
    </source>
</evidence>
<dbReference type="InterPro" id="IPR036940">
    <property type="entry name" value="PI3/4_kinase_cat_sf"/>
</dbReference>
<dbReference type="Pfam" id="PF02259">
    <property type="entry name" value="FAT"/>
    <property type="match status" value="1"/>
</dbReference>
<dbReference type="EC" id="2.7.11.1" evidence="3"/>
<dbReference type="Proteomes" id="UP001151699">
    <property type="component" value="Chromosome X"/>
</dbReference>
<dbReference type="PANTHER" id="PTHR11139:SF69">
    <property type="entry name" value="SERINE_THREONINE-PROTEIN KINASE ATR"/>
    <property type="match status" value="1"/>
</dbReference>
<dbReference type="SMART" id="SM00146">
    <property type="entry name" value="PI3Kc"/>
    <property type="match status" value="1"/>
</dbReference>
<dbReference type="Pfam" id="PF02260">
    <property type="entry name" value="FATC"/>
    <property type="match status" value="1"/>
</dbReference>
<dbReference type="PROSITE" id="PS00916">
    <property type="entry name" value="PI3_4_KINASE_2"/>
    <property type="match status" value="1"/>
</dbReference>
<keyword evidence="6" id="KW-0547">Nucleotide-binding</keyword>
<comment type="similarity">
    <text evidence="2">Belongs to the PI3/PI4-kinase family. ATM subfamily.</text>
</comment>
<evidence type="ECO:0000256" key="3">
    <source>
        <dbReference type="ARBA" id="ARBA00012513"/>
    </source>
</evidence>
<keyword evidence="5" id="KW-0808">Transferase</keyword>
<evidence type="ECO:0000256" key="12">
    <source>
        <dbReference type="ARBA" id="ARBA00024420"/>
    </source>
</evidence>
<dbReference type="GO" id="GO:0005524">
    <property type="term" value="F:ATP binding"/>
    <property type="evidence" value="ECO:0007669"/>
    <property type="project" value="UniProtKB-KW"/>
</dbReference>
<keyword evidence="17" id="KW-1185">Reference proteome</keyword>
<dbReference type="GO" id="GO:0005634">
    <property type="term" value="C:nucleus"/>
    <property type="evidence" value="ECO:0007669"/>
    <property type="project" value="UniProtKB-SubCell"/>
</dbReference>
<evidence type="ECO:0000256" key="9">
    <source>
        <dbReference type="ARBA" id="ARBA00022840"/>
    </source>
</evidence>
<dbReference type="InterPro" id="IPR003151">
    <property type="entry name" value="PIK-rel_kinase_FAT"/>
</dbReference>
<dbReference type="CDD" id="cd00892">
    <property type="entry name" value="PIKKc_ATR"/>
    <property type="match status" value="1"/>
</dbReference>
<dbReference type="InterPro" id="IPR011009">
    <property type="entry name" value="Kinase-like_dom_sf"/>
</dbReference>